<dbReference type="InterPro" id="IPR008884">
    <property type="entry name" value="TylF_MeTrfase"/>
</dbReference>
<dbReference type="SUPFAM" id="SSF53335">
    <property type="entry name" value="S-adenosyl-L-methionine-dependent methyltransferases"/>
    <property type="match status" value="1"/>
</dbReference>
<dbReference type="ExpressionAtlas" id="A0A2K3DG47">
    <property type="expression patterns" value="differential"/>
</dbReference>
<reference evidence="1 2" key="1">
    <citation type="journal article" date="2007" name="Science">
        <title>The Chlamydomonas genome reveals the evolution of key animal and plant functions.</title>
        <authorList>
            <person name="Merchant S.S."/>
            <person name="Prochnik S.E."/>
            <person name="Vallon O."/>
            <person name="Harris E.H."/>
            <person name="Karpowicz S.J."/>
            <person name="Witman G.B."/>
            <person name="Terry A."/>
            <person name="Salamov A."/>
            <person name="Fritz-Laylin L.K."/>
            <person name="Marechal-Drouard L."/>
            <person name="Marshall W.F."/>
            <person name="Qu L.H."/>
            <person name="Nelson D.R."/>
            <person name="Sanderfoot A.A."/>
            <person name="Spalding M.H."/>
            <person name="Kapitonov V.V."/>
            <person name="Ren Q."/>
            <person name="Ferris P."/>
            <person name="Lindquist E."/>
            <person name="Shapiro H."/>
            <person name="Lucas S.M."/>
            <person name="Grimwood J."/>
            <person name="Schmutz J."/>
            <person name="Cardol P."/>
            <person name="Cerutti H."/>
            <person name="Chanfreau G."/>
            <person name="Chen C.L."/>
            <person name="Cognat V."/>
            <person name="Croft M.T."/>
            <person name="Dent R."/>
            <person name="Dutcher S."/>
            <person name="Fernandez E."/>
            <person name="Fukuzawa H."/>
            <person name="Gonzalez-Ballester D."/>
            <person name="Gonzalez-Halphen D."/>
            <person name="Hallmann A."/>
            <person name="Hanikenne M."/>
            <person name="Hippler M."/>
            <person name="Inwood W."/>
            <person name="Jabbari K."/>
            <person name="Kalanon M."/>
            <person name="Kuras R."/>
            <person name="Lefebvre P.A."/>
            <person name="Lemaire S.D."/>
            <person name="Lobanov A.V."/>
            <person name="Lohr M."/>
            <person name="Manuell A."/>
            <person name="Meier I."/>
            <person name="Mets L."/>
            <person name="Mittag M."/>
            <person name="Mittelmeier T."/>
            <person name="Moroney J.V."/>
            <person name="Moseley J."/>
            <person name="Napoli C."/>
            <person name="Nedelcu A.M."/>
            <person name="Niyogi K."/>
            <person name="Novoselov S.V."/>
            <person name="Paulsen I.T."/>
            <person name="Pazour G."/>
            <person name="Purton S."/>
            <person name="Ral J.P."/>
            <person name="Riano-Pachon D.M."/>
            <person name="Riekhof W."/>
            <person name="Rymarquis L."/>
            <person name="Schroda M."/>
            <person name="Stern D."/>
            <person name="Umen J."/>
            <person name="Willows R."/>
            <person name="Wilson N."/>
            <person name="Zimmer S.L."/>
            <person name="Allmer J."/>
            <person name="Balk J."/>
            <person name="Bisova K."/>
            <person name="Chen C.J."/>
            <person name="Elias M."/>
            <person name="Gendler K."/>
            <person name="Hauser C."/>
            <person name="Lamb M.R."/>
            <person name="Ledford H."/>
            <person name="Long J.C."/>
            <person name="Minagawa J."/>
            <person name="Page M.D."/>
            <person name="Pan J."/>
            <person name="Pootakham W."/>
            <person name="Roje S."/>
            <person name="Rose A."/>
            <person name="Stahlberg E."/>
            <person name="Terauchi A.M."/>
            <person name="Yang P."/>
            <person name="Ball S."/>
            <person name="Bowler C."/>
            <person name="Dieckmann C.L."/>
            <person name="Gladyshev V.N."/>
            <person name="Green P."/>
            <person name="Jorgensen R."/>
            <person name="Mayfield S."/>
            <person name="Mueller-Roeber B."/>
            <person name="Rajamani S."/>
            <person name="Sayre R.T."/>
            <person name="Brokstein P."/>
            <person name="Dubchak I."/>
            <person name="Goodstein D."/>
            <person name="Hornick L."/>
            <person name="Huang Y.W."/>
            <person name="Jhaveri J."/>
            <person name="Luo Y."/>
            <person name="Martinez D."/>
            <person name="Ngau W.C."/>
            <person name="Otillar B."/>
            <person name="Poliakov A."/>
            <person name="Porter A."/>
            <person name="Szajkowski L."/>
            <person name="Werner G."/>
            <person name="Zhou K."/>
            <person name="Grigoriev I.V."/>
            <person name="Rokhsar D.S."/>
            <person name="Grossman A.R."/>
        </authorList>
    </citation>
    <scope>NUCLEOTIDE SEQUENCE [LARGE SCALE GENOMIC DNA]</scope>
    <source>
        <strain evidence="2">CC-503</strain>
    </source>
</reference>
<dbReference type="Gramene" id="PNW79495">
    <property type="protein sequence ID" value="PNW79495"/>
    <property type="gene ID" value="CHLRE_09g417350v5"/>
</dbReference>
<dbReference type="Pfam" id="PF05711">
    <property type="entry name" value="TylF"/>
    <property type="match status" value="1"/>
</dbReference>
<dbReference type="InterPro" id="IPR029063">
    <property type="entry name" value="SAM-dependent_MTases_sf"/>
</dbReference>
<dbReference type="PaxDb" id="3055-EDP00873"/>
<evidence type="ECO:0000313" key="2">
    <source>
        <dbReference type="Proteomes" id="UP000006906"/>
    </source>
</evidence>
<name>A0A2K3DG47_CHLRE</name>
<dbReference type="Proteomes" id="UP000006906">
    <property type="component" value="Chromosome 9"/>
</dbReference>
<dbReference type="GeneID" id="5722407"/>
<dbReference type="InParanoid" id="A0A2K3DG47"/>
<evidence type="ECO:0000313" key="1">
    <source>
        <dbReference type="EMBL" id="PNW79495.1"/>
    </source>
</evidence>
<keyword evidence="2" id="KW-1185">Reference proteome</keyword>
<dbReference type="OrthoDB" id="198480at2759"/>
<proteinExistence type="predicted"/>
<dbReference type="Gene3D" id="3.40.50.150">
    <property type="entry name" value="Vaccinia Virus protein VP39"/>
    <property type="match status" value="1"/>
</dbReference>
<evidence type="ECO:0008006" key="3">
    <source>
        <dbReference type="Google" id="ProtNLM"/>
    </source>
</evidence>
<organism evidence="1 2">
    <name type="scientific">Chlamydomonas reinhardtii</name>
    <name type="common">Chlamydomonas smithii</name>
    <dbReference type="NCBI Taxonomy" id="3055"/>
    <lineage>
        <taxon>Eukaryota</taxon>
        <taxon>Viridiplantae</taxon>
        <taxon>Chlorophyta</taxon>
        <taxon>core chlorophytes</taxon>
        <taxon>Chlorophyceae</taxon>
        <taxon>CS clade</taxon>
        <taxon>Chlamydomonadales</taxon>
        <taxon>Chlamydomonadaceae</taxon>
        <taxon>Chlamydomonas</taxon>
    </lineage>
</organism>
<dbReference type="EMBL" id="CM008970">
    <property type="protein sequence ID" value="PNW79495.1"/>
    <property type="molecule type" value="Genomic_DNA"/>
</dbReference>
<protein>
    <recommendedName>
        <fullName evidence="3">Macrocin O-methyltransferase</fullName>
    </recommendedName>
</protein>
<dbReference type="RefSeq" id="XP_042921693.1">
    <property type="nucleotide sequence ID" value="XM_043066397.1"/>
</dbReference>
<dbReference type="PANTHER" id="PTHR40036:SF1">
    <property type="entry name" value="MACROCIN O-METHYLTRANSFERASE"/>
    <property type="match status" value="1"/>
</dbReference>
<dbReference type="KEGG" id="cre:CHLRE_09g417350v5"/>
<dbReference type="AlphaFoldDB" id="A0A2K3DG47"/>
<sequence>MAGNHAQFIQSGYIASTPGLHLRTAATICDSSIFKCRLCPQDQTVLLTSPKNQQLYTALNDDAFANTYFAHTVGLSVVSRPRLISTFYLLREAILAVPGDVVETGVFMGGSGIMMANVMKDWDPCGRRYFGFDSFQGLPQPVKEDALGTTNIGAQGLFAAGVDIVKANFAKHGVDDPKLVQLIPGWFNESLPTAPVDHIAFLRLDGDLYISTWEALIYLYPKVAPGGLIYVDDYGSFNGCKVAVDKYRSMHRIAAPLHWIREPGNYVEAVWWRKDYEIQYMQD</sequence>
<dbReference type="PANTHER" id="PTHR40036">
    <property type="entry name" value="MACROCIN O-METHYLTRANSFERASE"/>
    <property type="match status" value="1"/>
</dbReference>
<gene>
    <name evidence="1" type="ORF">CHLRE_09g417350v5</name>
</gene>
<accession>A0A2K3DG47</accession>